<dbReference type="InterPro" id="IPR008936">
    <property type="entry name" value="Rho_GTPase_activation_prot"/>
</dbReference>
<dbReference type="PANTHER" id="PTHR12659:SF7">
    <property type="entry name" value="CROSSVEINLESS C, ISOFORM C"/>
    <property type="match status" value="1"/>
</dbReference>
<evidence type="ECO:0000259" key="5">
    <source>
        <dbReference type="PROSITE" id="PS50848"/>
    </source>
</evidence>
<organism evidence="6 7">
    <name type="scientific">Oopsacas minuta</name>
    <dbReference type="NCBI Taxonomy" id="111878"/>
    <lineage>
        <taxon>Eukaryota</taxon>
        <taxon>Metazoa</taxon>
        <taxon>Porifera</taxon>
        <taxon>Hexactinellida</taxon>
        <taxon>Hexasterophora</taxon>
        <taxon>Lyssacinosida</taxon>
        <taxon>Leucopsacidae</taxon>
        <taxon>Oopsacas</taxon>
    </lineage>
</organism>
<accession>A0AAV7KHR2</accession>
<evidence type="ECO:0008006" key="8">
    <source>
        <dbReference type="Google" id="ProtNLM"/>
    </source>
</evidence>
<dbReference type="SUPFAM" id="SSF47769">
    <property type="entry name" value="SAM/Pointed domain"/>
    <property type="match status" value="1"/>
</dbReference>
<feature type="domain" description="START" evidence="5">
    <location>
        <begin position="733"/>
        <end position="949"/>
    </location>
</feature>
<keyword evidence="1" id="KW-0343">GTPase activation</keyword>
<comment type="caution">
    <text evidence="6">The sequence shown here is derived from an EMBL/GenBank/DDBJ whole genome shotgun (WGS) entry which is preliminary data.</text>
</comment>
<dbReference type="GO" id="GO:0005096">
    <property type="term" value="F:GTPase activator activity"/>
    <property type="evidence" value="ECO:0007669"/>
    <property type="project" value="UniProtKB-KW"/>
</dbReference>
<dbReference type="InterPro" id="IPR023393">
    <property type="entry name" value="START-like_dom_sf"/>
</dbReference>
<dbReference type="AlphaFoldDB" id="A0AAV7KHR2"/>
<reference evidence="6 7" key="1">
    <citation type="journal article" date="2023" name="BMC Biol.">
        <title>The compact genome of the sponge Oopsacas minuta (Hexactinellida) is lacking key metazoan core genes.</title>
        <authorList>
            <person name="Santini S."/>
            <person name="Schenkelaars Q."/>
            <person name="Jourda C."/>
            <person name="Duchesne M."/>
            <person name="Belahbib H."/>
            <person name="Rocher C."/>
            <person name="Selva M."/>
            <person name="Riesgo A."/>
            <person name="Vervoort M."/>
            <person name="Leys S.P."/>
            <person name="Kodjabachian L."/>
            <person name="Le Bivic A."/>
            <person name="Borchiellini C."/>
            <person name="Claverie J.M."/>
            <person name="Renard E."/>
        </authorList>
    </citation>
    <scope>NUCLEOTIDE SEQUENCE [LARGE SCALE GENOMIC DNA]</scope>
    <source>
        <strain evidence="6">SPO-2</strain>
    </source>
</reference>
<keyword evidence="7" id="KW-1185">Reference proteome</keyword>
<dbReference type="Pfam" id="PF01852">
    <property type="entry name" value="START"/>
    <property type="match status" value="1"/>
</dbReference>
<dbReference type="Gene3D" id="1.10.287.2070">
    <property type="match status" value="1"/>
</dbReference>
<dbReference type="GO" id="GO:0008289">
    <property type="term" value="F:lipid binding"/>
    <property type="evidence" value="ECO:0007669"/>
    <property type="project" value="InterPro"/>
</dbReference>
<dbReference type="PROSITE" id="PS50848">
    <property type="entry name" value="START"/>
    <property type="match status" value="1"/>
</dbReference>
<evidence type="ECO:0000313" key="6">
    <source>
        <dbReference type="EMBL" id="KAI6660661.1"/>
    </source>
</evidence>
<dbReference type="SMART" id="SM00324">
    <property type="entry name" value="RhoGAP"/>
    <property type="match status" value="1"/>
</dbReference>
<proteinExistence type="predicted"/>
<dbReference type="Pfam" id="PF00620">
    <property type="entry name" value="RhoGAP"/>
    <property type="match status" value="1"/>
</dbReference>
<dbReference type="GO" id="GO:0035023">
    <property type="term" value="P:regulation of Rho protein signal transduction"/>
    <property type="evidence" value="ECO:0007669"/>
    <property type="project" value="TreeGrafter"/>
</dbReference>
<dbReference type="PROSITE" id="PS50238">
    <property type="entry name" value="RHOGAP"/>
    <property type="match status" value="1"/>
</dbReference>
<dbReference type="EMBL" id="JAKMXF010000030">
    <property type="protein sequence ID" value="KAI6660661.1"/>
    <property type="molecule type" value="Genomic_DNA"/>
</dbReference>
<dbReference type="SUPFAM" id="SSF48350">
    <property type="entry name" value="GTPase activation domain, GAP"/>
    <property type="match status" value="1"/>
</dbReference>
<dbReference type="InterPro" id="IPR013761">
    <property type="entry name" value="SAM/pointed_sf"/>
</dbReference>
<gene>
    <name evidence="6" type="ORF">LOD99_10341</name>
</gene>
<feature type="region of interest" description="Disordered" evidence="3">
    <location>
        <begin position="215"/>
        <end position="236"/>
    </location>
</feature>
<evidence type="ECO:0000256" key="2">
    <source>
        <dbReference type="ARBA" id="ARBA00022553"/>
    </source>
</evidence>
<evidence type="ECO:0000256" key="1">
    <source>
        <dbReference type="ARBA" id="ARBA00022468"/>
    </source>
</evidence>
<dbReference type="Gene3D" id="3.30.530.20">
    <property type="match status" value="1"/>
</dbReference>
<dbReference type="InterPro" id="IPR002913">
    <property type="entry name" value="START_lipid-bd_dom"/>
</dbReference>
<name>A0AAV7KHR2_9METZ</name>
<dbReference type="GO" id="GO:0030036">
    <property type="term" value="P:actin cytoskeleton organization"/>
    <property type="evidence" value="ECO:0007669"/>
    <property type="project" value="TreeGrafter"/>
</dbReference>
<dbReference type="InterPro" id="IPR000198">
    <property type="entry name" value="RhoGAP_dom"/>
</dbReference>
<feature type="domain" description="Rho-GAP" evidence="4">
    <location>
        <begin position="485"/>
        <end position="695"/>
    </location>
</feature>
<evidence type="ECO:0000259" key="4">
    <source>
        <dbReference type="PROSITE" id="PS50238"/>
    </source>
</evidence>
<evidence type="ECO:0000313" key="7">
    <source>
        <dbReference type="Proteomes" id="UP001165289"/>
    </source>
</evidence>
<protein>
    <recommendedName>
        <fullName evidence="8">Rho GTPase-activating protein 7</fullName>
    </recommendedName>
</protein>
<dbReference type="SUPFAM" id="SSF55961">
    <property type="entry name" value="Bet v1-like"/>
    <property type="match status" value="1"/>
</dbReference>
<keyword evidence="2" id="KW-0597">Phosphoprotein</keyword>
<dbReference type="PANTHER" id="PTHR12659">
    <property type="entry name" value="RHO-TYPE GTPASE ACTIVATING PROTEIN"/>
    <property type="match status" value="1"/>
</dbReference>
<evidence type="ECO:0000256" key="3">
    <source>
        <dbReference type="SAM" id="MobiDB-lite"/>
    </source>
</evidence>
<sequence length="949" mass="107593">MSLCSHKLRSHSPDISVNKENNSFIRSNSFSAKDRKIERKLAEKESKETCLWLIAAGFPQYVHMFEEGRFPIEYTLSDLSKDHGFLDTSSLNSLIKRLEVLNECSTHNLQSNKLFHITPEGGQLNPLSTVWQYHENTRSWSRRDNSPRSIAYPDNTYGRKAGSMDFLSQTASTDCLNNLSPVPLAPYSSTKSVSTCSLSTIAYTDSIVLPVKSRNTSTLGKSTERRPRTLPPNNTTILSPNLSYKYQSDSSLNTNRFNQSNTSITHKLTPNQLPDRQVSQSNVLQSADASYHSCFDSLPLSLNTSESLPHNNIRAIIQPSNGMGREECTQSLDNSMEISDQSDSILRSSSSITKSVDSLLGHTQANFDPTFNAREHVTMTTEGMSSPLPGSQTVMKPLPVTRRVREYRWEASVTKEMEGASCLPIYELSVNQMVILKKLSLLKLTSLIEEYSSTSKAKLSLSQLVNVNKPYKQQQQNKSNQIFGVPLTQVLEMTGQCVPQVILSAMKYILEEANDSVGLFRRSAAKSKLDALKSLCEFNNNKIDFKRVAPYEAASLIKNYFRELPEPLITYELSQILLGIFTSIPSTEHIEAIQCVLLLLPDCNREALHTLLYFLQGVTESQLVNKMNAYNLAVCFAPTLFAFSSQEWAPNKKTRVKCGTYFPATSDLMNTKEVIQSKGCTECLTSLITNSHLIFMVPVDLMKRCESADNMYPYILPPVPVKKDPPIETVPFSNRLHSEYKSLITNKVQLMLMDSSSKRSGWKLYKNGDGIEVAYRSTHDTLIPLWRAVTTVHTSQECLLKRILEERNMWHEDIARWQVIPLDHQTEVFRYATHSMYGPHPPREYCVIRSWHLDTCSGSVVLHSMSIKEKKRQSWSELTSIKADLLNETFIIQKISQMECKLVLFSQIDTRGRCPDFYLHYGPYIINSVQLLRNSFSHRIHRNCIETQV</sequence>
<dbReference type="GO" id="GO:0007165">
    <property type="term" value="P:signal transduction"/>
    <property type="evidence" value="ECO:0007669"/>
    <property type="project" value="InterPro"/>
</dbReference>
<dbReference type="Proteomes" id="UP001165289">
    <property type="component" value="Unassembled WGS sequence"/>
</dbReference>
<dbReference type="Gene3D" id="1.10.555.10">
    <property type="entry name" value="Rho GTPase activation protein"/>
    <property type="match status" value="1"/>
</dbReference>